<dbReference type="GO" id="GO:0007204">
    <property type="term" value="P:positive regulation of cytosolic calcium ion concentration"/>
    <property type="evidence" value="ECO:0007669"/>
    <property type="project" value="TreeGrafter"/>
</dbReference>
<evidence type="ECO:0000256" key="4">
    <source>
        <dbReference type="ARBA" id="ARBA00023040"/>
    </source>
</evidence>
<feature type="transmembrane region" description="Helical" evidence="10">
    <location>
        <begin position="73"/>
        <end position="96"/>
    </location>
</feature>
<dbReference type="PANTHER" id="PTHR10489:SF655">
    <property type="entry name" value="C-C CHEMOKINE RECEPTOR-LIKE 2"/>
    <property type="match status" value="1"/>
</dbReference>
<dbReference type="GO" id="GO:0060326">
    <property type="term" value="P:cell chemotaxis"/>
    <property type="evidence" value="ECO:0007669"/>
    <property type="project" value="TreeGrafter"/>
</dbReference>
<evidence type="ECO:0000256" key="3">
    <source>
        <dbReference type="ARBA" id="ARBA00022989"/>
    </source>
</evidence>
<evidence type="ECO:0000313" key="12">
    <source>
        <dbReference type="Ensembl" id="ENSJJAP00000011791.1"/>
    </source>
</evidence>
<accession>A0A8C5KRD6</accession>
<dbReference type="GO" id="GO:0016493">
    <property type="term" value="F:C-C chemokine receptor activity"/>
    <property type="evidence" value="ECO:0007669"/>
    <property type="project" value="TreeGrafter"/>
</dbReference>
<evidence type="ECO:0000256" key="6">
    <source>
        <dbReference type="ARBA" id="ARBA00023157"/>
    </source>
</evidence>
<dbReference type="GeneTree" id="ENSGT00960000187586"/>
<dbReference type="GO" id="GO:0019957">
    <property type="term" value="F:C-C chemokine binding"/>
    <property type="evidence" value="ECO:0007669"/>
    <property type="project" value="TreeGrafter"/>
</dbReference>
<keyword evidence="4" id="KW-0297">G-protein coupled receptor</keyword>
<keyword evidence="6" id="KW-1015">Disulfide bond</keyword>
<dbReference type="Gene3D" id="1.20.1070.10">
    <property type="entry name" value="Rhodopsin 7-helix transmembrane proteins"/>
    <property type="match status" value="1"/>
</dbReference>
<name>A0A8C5KRD6_JACJA</name>
<evidence type="ECO:0000256" key="1">
    <source>
        <dbReference type="ARBA" id="ARBA00004141"/>
    </source>
</evidence>
<keyword evidence="3 10" id="KW-1133">Transmembrane helix</keyword>
<dbReference type="SUPFAM" id="SSF81321">
    <property type="entry name" value="Family A G protein-coupled receptor-like"/>
    <property type="match status" value="1"/>
</dbReference>
<evidence type="ECO:0000256" key="2">
    <source>
        <dbReference type="ARBA" id="ARBA00022692"/>
    </source>
</evidence>
<dbReference type="InterPro" id="IPR017452">
    <property type="entry name" value="GPCR_Rhodpsn_7TM"/>
</dbReference>
<dbReference type="Proteomes" id="UP000694385">
    <property type="component" value="Unassembled WGS sequence"/>
</dbReference>
<dbReference type="OMA" id="TISHLCF"/>
<gene>
    <name evidence="12" type="primary">LOC101598693</name>
</gene>
<feature type="transmembrane region" description="Helical" evidence="10">
    <location>
        <begin position="38"/>
        <end position="61"/>
    </location>
</feature>
<keyword evidence="13" id="KW-1185">Reference proteome</keyword>
<evidence type="ECO:0000313" key="13">
    <source>
        <dbReference type="Proteomes" id="UP000694385"/>
    </source>
</evidence>
<dbReference type="InterPro" id="IPR000276">
    <property type="entry name" value="GPCR_Rhodpsn"/>
</dbReference>
<dbReference type="PANTHER" id="PTHR10489">
    <property type="entry name" value="CELL ADHESION MOLECULE"/>
    <property type="match status" value="1"/>
</dbReference>
<keyword evidence="5 10" id="KW-0472">Membrane</keyword>
<protein>
    <submittedName>
        <fullName evidence="12">C-C chemokine receptor-like 2</fullName>
    </submittedName>
</protein>
<evidence type="ECO:0000259" key="11">
    <source>
        <dbReference type="PROSITE" id="PS50262"/>
    </source>
</evidence>
<reference evidence="12" key="2">
    <citation type="submission" date="2025-09" db="UniProtKB">
        <authorList>
            <consortium name="Ensembl"/>
        </authorList>
    </citation>
    <scope>IDENTIFICATION</scope>
</reference>
<dbReference type="PROSITE" id="PS50262">
    <property type="entry name" value="G_PROTEIN_RECEP_F1_2"/>
    <property type="match status" value="1"/>
</dbReference>
<proteinExistence type="predicted"/>
<dbReference type="GO" id="GO:0006954">
    <property type="term" value="P:inflammatory response"/>
    <property type="evidence" value="ECO:0007669"/>
    <property type="project" value="TreeGrafter"/>
</dbReference>
<comment type="subcellular location">
    <subcellularLocation>
        <location evidence="1">Membrane</location>
        <topology evidence="1">Multi-pass membrane protein</topology>
    </subcellularLocation>
</comment>
<evidence type="ECO:0000256" key="8">
    <source>
        <dbReference type="ARBA" id="ARBA00023180"/>
    </source>
</evidence>
<keyword evidence="2 10" id="KW-0812">Transmembrane</keyword>
<keyword evidence="8" id="KW-0325">Glycoprotein</keyword>
<evidence type="ECO:0000256" key="9">
    <source>
        <dbReference type="ARBA" id="ARBA00023224"/>
    </source>
</evidence>
<reference evidence="12" key="1">
    <citation type="submission" date="2025-08" db="UniProtKB">
        <authorList>
            <consortium name="Ensembl"/>
        </authorList>
    </citation>
    <scope>IDENTIFICATION</scope>
</reference>
<evidence type="ECO:0000256" key="10">
    <source>
        <dbReference type="SAM" id="Phobius"/>
    </source>
</evidence>
<evidence type="ECO:0000256" key="7">
    <source>
        <dbReference type="ARBA" id="ARBA00023170"/>
    </source>
</evidence>
<evidence type="ECO:0000256" key="5">
    <source>
        <dbReference type="ARBA" id="ARBA00023136"/>
    </source>
</evidence>
<feature type="domain" description="G-protein coupled receptors family 1 profile" evidence="11">
    <location>
        <begin position="52"/>
        <end position="131"/>
    </location>
</feature>
<keyword evidence="9" id="KW-0807">Transducer</keyword>
<feature type="transmembrane region" description="Helical" evidence="10">
    <location>
        <begin position="108"/>
        <end position="129"/>
    </location>
</feature>
<dbReference type="GO" id="GO:0006955">
    <property type="term" value="P:immune response"/>
    <property type="evidence" value="ECO:0007669"/>
    <property type="project" value="TreeGrafter"/>
</dbReference>
<dbReference type="Ensembl" id="ENSJJAT00000018269.1">
    <property type="protein sequence ID" value="ENSJJAP00000011791.1"/>
    <property type="gene ID" value="ENSJJAG00000015022.1"/>
</dbReference>
<dbReference type="AlphaFoldDB" id="A0A8C5KRD6"/>
<keyword evidence="7" id="KW-0675">Receptor</keyword>
<dbReference type="GO" id="GO:0009897">
    <property type="term" value="C:external side of plasma membrane"/>
    <property type="evidence" value="ECO:0007669"/>
    <property type="project" value="TreeGrafter"/>
</dbReference>
<dbReference type="GO" id="GO:0005737">
    <property type="term" value="C:cytoplasm"/>
    <property type="evidence" value="ECO:0007669"/>
    <property type="project" value="TreeGrafter"/>
</dbReference>
<dbReference type="GO" id="GO:0019722">
    <property type="term" value="P:calcium-mediated signaling"/>
    <property type="evidence" value="ECO:0007669"/>
    <property type="project" value="TreeGrafter"/>
</dbReference>
<dbReference type="Pfam" id="PF00001">
    <property type="entry name" value="7tm_1"/>
    <property type="match status" value="1"/>
</dbReference>
<dbReference type="InterPro" id="IPR050119">
    <property type="entry name" value="CCR1-9-like"/>
</dbReference>
<sequence>MANYTVAPEDDEYDVFIQDDAGSGDEEQSPELLTAHQLLPLCSALFTVGCLDNVLVLFILIKYKGLKAAGNIHFLNLTISHLCFLLPLPFWAQAAAHGGHPGKPVCKVLLGLQSTSLQGGALFIIFLVMEA</sequence>
<organism evidence="12 13">
    <name type="scientific">Jaculus jaculus</name>
    <name type="common">Lesser Egyptian jerboa</name>
    <dbReference type="NCBI Taxonomy" id="51337"/>
    <lineage>
        <taxon>Eukaryota</taxon>
        <taxon>Metazoa</taxon>
        <taxon>Chordata</taxon>
        <taxon>Craniata</taxon>
        <taxon>Vertebrata</taxon>
        <taxon>Euteleostomi</taxon>
        <taxon>Mammalia</taxon>
        <taxon>Eutheria</taxon>
        <taxon>Euarchontoglires</taxon>
        <taxon>Glires</taxon>
        <taxon>Rodentia</taxon>
        <taxon>Myomorpha</taxon>
        <taxon>Dipodoidea</taxon>
        <taxon>Dipodidae</taxon>
        <taxon>Dipodinae</taxon>
        <taxon>Jaculus</taxon>
    </lineage>
</organism>